<accession>A0ABT8D8Y3</accession>
<reference evidence="3" key="1">
    <citation type="journal article" date="2019" name="Int. J. Syst. Evol. Microbiol.">
        <title>The Global Catalogue of Microorganisms (GCM) 10K type strain sequencing project: providing services to taxonomists for standard genome sequencing and annotation.</title>
        <authorList>
            <consortium name="The Broad Institute Genomics Platform"/>
            <consortium name="The Broad Institute Genome Sequencing Center for Infectious Disease"/>
            <person name="Wu L."/>
            <person name="Ma J."/>
        </authorList>
    </citation>
    <scope>NUCLEOTIDE SEQUENCE [LARGE SCALE GENOMIC DNA]</scope>
    <source>
        <strain evidence="3">CECT 8482</strain>
    </source>
</reference>
<keyword evidence="2" id="KW-0328">Glycosyltransferase</keyword>
<keyword evidence="2" id="KW-0808">Transferase</keyword>
<proteinExistence type="predicted"/>
<evidence type="ECO:0000313" key="2">
    <source>
        <dbReference type="EMBL" id="MDN3713239.1"/>
    </source>
</evidence>
<dbReference type="SUPFAM" id="SSF53448">
    <property type="entry name" value="Nucleotide-diphospho-sugar transferases"/>
    <property type="match status" value="1"/>
</dbReference>
<dbReference type="Pfam" id="PF00535">
    <property type="entry name" value="Glycos_transf_2"/>
    <property type="match status" value="1"/>
</dbReference>
<keyword evidence="3" id="KW-1185">Reference proteome</keyword>
<evidence type="ECO:0000313" key="3">
    <source>
        <dbReference type="Proteomes" id="UP001243846"/>
    </source>
</evidence>
<comment type="caution">
    <text evidence="2">The sequence shown here is derived from an EMBL/GenBank/DDBJ whole genome shotgun (WGS) entry which is preliminary data.</text>
</comment>
<gene>
    <name evidence="2" type="ORF">QWZ10_18620</name>
</gene>
<dbReference type="PANTHER" id="PTHR43685">
    <property type="entry name" value="GLYCOSYLTRANSFERASE"/>
    <property type="match status" value="1"/>
</dbReference>
<feature type="domain" description="Glycosyltransferase 2-like" evidence="1">
    <location>
        <begin position="18"/>
        <end position="134"/>
    </location>
</feature>
<dbReference type="Gene3D" id="3.90.550.10">
    <property type="entry name" value="Spore Coat Polysaccharide Biosynthesis Protein SpsA, Chain A"/>
    <property type="match status" value="1"/>
</dbReference>
<evidence type="ECO:0000259" key="1">
    <source>
        <dbReference type="Pfam" id="PF00535"/>
    </source>
</evidence>
<dbReference type="PANTHER" id="PTHR43685:SF14">
    <property type="entry name" value="GLYCOSYLTRANSFERASE 2-LIKE DOMAIN-CONTAINING PROTEIN"/>
    <property type="match status" value="1"/>
</dbReference>
<dbReference type="CDD" id="cd00761">
    <property type="entry name" value="Glyco_tranf_GTA_type"/>
    <property type="match status" value="1"/>
</dbReference>
<dbReference type="InterPro" id="IPR050834">
    <property type="entry name" value="Glycosyltransf_2"/>
</dbReference>
<name>A0ABT8D8Y3_9RHOB</name>
<dbReference type="Proteomes" id="UP001243846">
    <property type="component" value="Unassembled WGS sequence"/>
</dbReference>
<dbReference type="InterPro" id="IPR029044">
    <property type="entry name" value="Nucleotide-diphossugar_trans"/>
</dbReference>
<dbReference type="RefSeq" id="WP_377786409.1">
    <property type="nucleotide sequence ID" value="NZ_JBHUOC010000001.1"/>
</dbReference>
<dbReference type="GO" id="GO:0016757">
    <property type="term" value="F:glycosyltransferase activity"/>
    <property type="evidence" value="ECO:0007669"/>
    <property type="project" value="UniProtKB-KW"/>
</dbReference>
<organism evidence="2 3">
    <name type="scientific">Paracoccus cavernae</name>
    <dbReference type="NCBI Taxonomy" id="1571207"/>
    <lineage>
        <taxon>Bacteria</taxon>
        <taxon>Pseudomonadati</taxon>
        <taxon>Pseudomonadota</taxon>
        <taxon>Alphaproteobacteria</taxon>
        <taxon>Rhodobacterales</taxon>
        <taxon>Paracoccaceae</taxon>
        <taxon>Paracoccus</taxon>
    </lineage>
</organism>
<dbReference type="EC" id="2.4.-.-" evidence="2"/>
<sequence length="195" mass="20557">MTAGARPDLPRRPLARLSIIIVSRHRPARLASCLTALSQQNHPEFEIILVADPASLAVRPDLALKRIPFDEANISAARNAGIAAAAGEVIAFIDDDALAVPSWAGRLAAAFADPEVVAATGTTRGPDGFRWQVRAERIGRDGLAYPLDVAGPVSLAPKAGIRSARSARIAPFARRPCARSAALIRPFATISTKAT</sequence>
<dbReference type="InterPro" id="IPR001173">
    <property type="entry name" value="Glyco_trans_2-like"/>
</dbReference>
<protein>
    <submittedName>
        <fullName evidence="2">Glycosyltransferase family A protein</fullName>
        <ecNumber evidence="2">2.4.-.-</ecNumber>
    </submittedName>
</protein>
<dbReference type="EMBL" id="JAUFRC010000001">
    <property type="protein sequence ID" value="MDN3713239.1"/>
    <property type="molecule type" value="Genomic_DNA"/>
</dbReference>